<evidence type="ECO:0000256" key="1">
    <source>
        <dbReference type="SAM" id="Coils"/>
    </source>
</evidence>
<gene>
    <name evidence="2" type="ORF">EXE58_07135</name>
</gene>
<dbReference type="AlphaFoldDB" id="A0A4P7IGP3"/>
<organism evidence="2 3">
    <name type="scientific">Nocardioides seonyuensis</name>
    <dbReference type="NCBI Taxonomy" id="2518371"/>
    <lineage>
        <taxon>Bacteria</taxon>
        <taxon>Bacillati</taxon>
        <taxon>Actinomycetota</taxon>
        <taxon>Actinomycetes</taxon>
        <taxon>Propionibacteriales</taxon>
        <taxon>Nocardioidaceae</taxon>
        <taxon>Nocardioides</taxon>
    </lineage>
</organism>
<keyword evidence="3" id="KW-1185">Reference proteome</keyword>
<feature type="coiled-coil region" evidence="1">
    <location>
        <begin position="55"/>
        <end position="82"/>
    </location>
</feature>
<dbReference type="KEGG" id="nsn:EXE58_07135"/>
<proteinExistence type="predicted"/>
<evidence type="ECO:0000313" key="2">
    <source>
        <dbReference type="EMBL" id="QBX55247.1"/>
    </source>
</evidence>
<name>A0A4P7IGP3_9ACTN</name>
<reference evidence="2 3" key="1">
    <citation type="submission" date="2019-03" db="EMBL/GenBank/DDBJ databases">
        <title>Three New Species of Nocardioides, Nocardioides euryhalodurans sp. nov., Nocardioides seonyuensis sp. nov. and Nocardioides eburneoflavus sp. nov. Iolated from Soil.</title>
        <authorList>
            <person name="Roh S.G."/>
            <person name="Lee C."/>
            <person name="Kim M.-K."/>
            <person name="Kim S.B."/>
        </authorList>
    </citation>
    <scope>NUCLEOTIDE SEQUENCE [LARGE SCALE GENOMIC DNA]</scope>
    <source>
        <strain evidence="2 3">MMS17-SY207-3</strain>
    </source>
</reference>
<dbReference type="RefSeq" id="WP_135267232.1">
    <property type="nucleotide sequence ID" value="NZ_CP038436.1"/>
</dbReference>
<sequence length="105" mass="11945">MNPEHRTWTQALELLERDLDDAVRLLERGVDPTHDPRALRWRPPVVRGPLPDDLLERAQRLVERQQLVRAQLERAAATAKAELDGSPYPRASQPMGLPAYFDVSA</sequence>
<evidence type="ECO:0000313" key="3">
    <source>
        <dbReference type="Proteomes" id="UP000294853"/>
    </source>
</evidence>
<dbReference type="EMBL" id="CP038436">
    <property type="protein sequence ID" value="QBX55247.1"/>
    <property type="molecule type" value="Genomic_DNA"/>
</dbReference>
<evidence type="ECO:0008006" key="4">
    <source>
        <dbReference type="Google" id="ProtNLM"/>
    </source>
</evidence>
<protein>
    <recommendedName>
        <fullName evidence="4">Flagellar protein FlgN</fullName>
    </recommendedName>
</protein>
<dbReference type="OrthoDB" id="3786371at2"/>
<dbReference type="Proteomes" id="UP000294853">
    <property type="component" value="Chromosome"/>
</dbReference>
<accession>A0A4P7IGP3</accession>
<keyword evidence="1" id="KW-0175">Coiled coil</keyword>